<comment type="caution">
    <text evidence="1">The sequence shown here is derived from an EMBL/GenBank/DDBJ whole genome shotgun (WGS) entry which is preliminary data.</text>
</comment>
<dbReference type="RefSeq" id="WP_185898016.1">
    <property type="nucleotide sequence ID" value="NZ_JACLZK010000001.1"/>
</dbReference>
<reference evidence="1 2" key="1">
    <citation type="submission" date="2020-08" db="EMBL/GenBank/DDBJ databases">
        <title>Complete genome and description of Campylobacter massiliensis Marseille-Q3452 sp. nov.</title>
        <authorList>
            <person name="Antezack A."/>
        </authorList>
    </citation>
    <scope>NUCLEOTIDE SEQUENCE [LARGE SCALE GENOMIC DNA]</scope>
    <source>
        <strain evidence="1 2">Marseille-Q3452</strain>
    </source>
</reference>
<protein>
    <submittedName>
        <fullName evidence="1">Uncharacterized protein</fullName>
    </submittedName>
</protein>
<keyword evidence="2" id="KW-1185">Reference proteome</keyword>
<sequence>MSAFKTVKFMHSDAKFEPSNLTMAFAEFFKFGSLNLKLLDANSALQKVKFDA</sequence>
<dbReference type="EMBL" id="JACLZK010000001">
    <property type="protein sequence ID" value="MBC2882384.1"/>
    <property type="molecule type" value="Genomic_DNA"/>
</dbReference>
<evidence type="ECO:0000313" key="2">
    <source>
        <dbReference type="Proteomes" id="UP000552683"/>
    </source>
</evidence>
<accession>A0A842JBC7</accession>
<organism evidence="1 2">
    <name type="scientific">Campylobacter massiliensis</name>
    <dbReference type="NCBI Taxonomy" id="2762557"/>
    <lineage>
        <taxon>Bacteria</taxon>
        <taxon>Pseudomonadati</taxon>
        <taxon>Campylobacterota</taxon>
        <taxon>Epsilonproteobacteria</taxon>
        <taxon>Campylobacterales</taxon>
        <taxon>Campylobacteraceae</taxon>
        <taxon>Campylobacter</taxon>
    </lineage>
</organism>
<proteinExistence type="predicted"/>
<gene>
    <name evidence="1" type="ORF">H7R39_03735</name>
</gene>
<name>A0A842JBC7_9BACT</name>
<dbReference type="AlphaFoldDB" id="A0A842JBC7"/>
<dbReference type="Proteomes" id="UP000552683">
    <property type="component" value="Unassembled WGS sequence"/>
</dbReference>
<evidence type="ECO:0000313" key="1">
    <source>
        <dbReference type="EMBL" id="MBC2882384.1"/>
    </source>
</evidence>